<dbReference type="AlphaFoldDB" id="A0A411E8B2"/>
<name>A0A411E8B2_9FLAO</name>
<evidence type="ECO:0000313" key="3">
    <source>
        <dbReference type="Proteomes" id="UP000290889"/>
    </source>
</evidence>
<dbReference type="GO" id="GO:0016758">
    <property type="term" value="F:hexosyltransferase activity"/>
    <property type="evidence" value="ECO:0007669"/>
    <property type="project" value="UniProtKB-ARBA"/>
</dbReference>
<dbReference type="Proteomes" id="UP000290889">
    <property type="component" value="Chromosome"/>
</dbReference>
<sequence length="330" mass="38128">MNKVTVVIPMYNVASYLKNCVNSVLDQNDLEDCVEVLMINDGSPDNSEQVAVDLAKNHPMITVISQKNKGLGGARNTGIEQAKGKYVIFLDADDKLMPNTLSSLISKMDNYSLDVLEFGARSIDEQGVILNTMATNSQGNIYPGIEYYQKIQYLGSACNKVYSKEFLMKHNLFFLEHIYGEDFEFNTRVLYYAKRVLAVDIIGSEFLHSSNSITRNSDMAKKDKYARDYIKILRNINSFYNKAVIQDNKSEHRFFRERLTLVNVNAFFLLFKNGYSYKKINDYRNKLNSEKLLFIEHHISNSKKNLFRVLFLKNFFLFRISQPIIALLKR</sequence>
<dbReference type="Gene3D" id="3.90.550.10">
    <property type="entry name" value="Spore Coat Polysaccharide Biosynthesis Protein SpsA, Chain A"/>
    <property type="match status" value="1"/>
</dbReference>
<gene>
    <name evidence="2" type="ORF">EQY75_04650</name>
</gene>
<feature type="domain" description="Glycosyltransferase 2-like" evidence="1">
    <location>
        <begin position="5"/>
        <end position="122"/>
    </location>
</feature>
<evidence type="ECO:0000313" key="2">
    <source>
        <dbReference type="EMBL" id="QBA63888.1"/>
    </source>
</evidence>
<dbReference type="PANTHER" id="PTHR22916:SF3">
    <property type="entry name" value="UDP-GLCNAC:BETAGAL BETA-1,3-N-ACETYLGLUCOSAMINYLTRANSFERASE-LIKE PROTEIN 1"/>
    <property type="match status" value="1"/>
</dbReference>
<dbReference type="Pfam" id="PF00535">
    <property type="entry name" value="Glycos_transf_2"/>
    <property type="match status" value="1"/>
</dbReference>
<dbReference type="RefSeq" id="WP_129603305.1">
    <property type="nucleotide sequence ID" value="NZ_CP035544.1"/>
</dbReference>
<proteinExistence type="predicted"/>
<keyword evidence="3" id="KW-1185">Reference proteome</keyword>
<dbReference type="CDD" id="cd00761">
    <property type="entry name" value="Glyco_tranf_GTA_type"/>
    <property type="match status" value="1"/>
</dbReference>
<dbReference type="InterPro" id="IPR001173">
    <property type="entry name" value="Glyco_trans_2-like"/>
</dbReference>
<accession>A0A411E8B2</accession>
<keyword evidence="2" id="KW-0808">Transferase</keyword>
<dbReference type="EMBL" id="CP035544">
    <property type="protein sequence ID" value="QBA63888.1"/>
    <property type="molecule type" value="Genomic_DNA"/>
</dbReference>
<dbReference type="InterPro" id="IPR029044">
    <property type="entry name" value="Nucleotide-diphossugar_trans"/>
</dbReference>
<organism evidence="2 3">
    <name type="scientific">Muriicola soli</name>
    <dbReference type="NCBI Taxonomy" id="2507538"/>
    <lineage>
        <taxon>Bacteria</taxon>
        <taxon>Pseudomonadati</taxon>
        <taxon>Bacteroidota</taxon>
        <taxon>Flavobacteriia</taxon>
        <taxon>Flavobacteriales</taxon>
        <taxon>Flavobacteriaceae</taxon>
        <taxon>Muriicola</taxon>
    </lineage>
</organism>
<protein>
    <submittedName>
        <fullName evidence="2">Glycosyltransferase</fullName>
    </submittedName>
</protein>
<reference evidence="2 3" key="1">
    <citation type="submission" date="2019-01" db="EMBL/GenBank/DDBJ databases">
        <title>Muriicola soli sp. nov., isolated from soil.</title>
        <authorList>
            <person name="Kang H.J."/>
            <person name="Kim S.B."/>
        </authorList>
    </citation>
    <scope>NUCLEOTIDE SEQUENCE [LARGE SCALE GENOMIC DNA]</scope>
    <source>
        <strain evidence="2 3">MMS17-SY002</strain>
    </source>
</reference>
<dbReference type="OrthoDB" id="396512at2"/>
<dbReference type="SUPFAM" id="SSF53448">
    <property type="entry name" value="Nucleotide-diphospho-sugar transferases"/>
    <property type="match status" value="1"/>
</dbReference>
<evidence type="ECO:0000259" key="1">
    <source>
        <dbReference type="Pfam" id="PF00535"/>
    </source>
</evidence>
<dbReference type="PANTHER" id="PTHR22916">
    <property type="entry name" value="GLYCOSYLTRANSFERASE"/>
    <property type="match status" value="1"/>
</dbReference>
<dbReference type="KEGG" id="mur:EQY75_04650"/>